<dbReference type="PROSITE" id="PS00478">
    <property type="entry name" value="LIM_DOMAIN_1"/>
    <property type="match status" value="1"/>
</dbReference>
<evidence type="ECO:0000256" key="8">
    <source>
        <dbReference type="PROSITE-ProRule" id="PRU00125"/>
    </source>
</evidence>
<protein>
    <recommendedName>
        <fullName evidence="9">LIM zinc-binding domain-containing protein</fullName>
    </recommendedName>
</protein>
<keyword evidence="6" id="KW-0009">Actin-binding</keyword>
<feature type="domain" description="LIM zinc-binding" evidence="9">
    <location>
        <begin position="8"/>
        <end position="68"/>
    </location>
</feature>
<dbReference type="PROSITE" id="PS50023">
    <property type="entry name" value="LIM_DOMAIN_2"/>
    <property type="match status" value="1"/>
</dbReference>
<dbReference type="InterPro" id="IPR001781">
    <property type="entry name" value="Znf_LIM"/>
</dbReference>
<dbReference type="PANTHER" id="PTHR24206">
    <property type="entry name" value="OS06G0237300 PROTEIN"/>
    <property type="match status" value="1"/>
</dbReference>
<evidence type="ECO:0000256" key="7">
    <source>
        <dbReference type="ARBA" id="ARBA00023212"/>
    </source>
</evidence>
<sequence length="141" mass="15950">MAFSGTQQKCKACDKTVHFIDVLSADGVVYHKTCFKCSHCNGLLVISNYSSMDGVLYCKPHFEQLFKETGSFTKKFQYQGPKQALLFVLWNPGQMCSLHQNCLSIGEALEGILYCKHHFAQLFKEKGSYNHLIKTASIKKN</sequence>
<dbReference type="GO" id="GO:0046872">
    <property type="term" value="F:metal ion binding"/>
    <property type="evidence" value="ECO:0007669"/>
    <property type="project" value="UniProtKB-KW"/>
</dbReference>
<comment type="caution">
    <text evidence="10">The sequence shown here is derived from an EMBL/GenBank/DDBJ whole genome shotgun (WGS) entry which is preliminary data.</text>
</comment>
<evidence type="ECO:0000256" key="3">
    <source>
        <dbReference type="ARBA" id="ARBA00022723"/>
    </source>
</evidence>
<dbReference type="Gene3D" id="2.10.110.10">
    <property type="entry name" value="Cysteine Rich Protein"/>
    <property type="match status" value="1"/>
</dbReference>
<organism evidence="10 11">
    <name type="scientific">Ficus carica</name>
    <name type="common">Common fig</name>
    <dbReference type="NCBI Taxonomy" id="3494"/>
    <lineage>
        <taxon>Eukaryota</taxon>
        <taxon>Viridiplantae</taxon>
        <taxon>Streptophyta</taxon>
        <taxon>Embryophyta</taxon>
        <taxon>Tracheophyta</taxon>
        <taxon>Spermatophyta</taxon>
        <taxon>Magnoliopsida</taxon>
        <taxon>eudicotyledons</taxon>
        <taxon>Gunneridae</taxon>
        <taxon>Pentapetalae</taxon>
        <taxon>rosids</taxon>
        <taxon>fabids</taxon>
        <taxon>Rosales</taxon>
        <taxon>Moraceae</taxon>
        <taxon>Ficeae</taxon>
        <taxon>Ficus</taxon>
    </lineage>
</organism>
<keyword evidence="11" id="KW-1185">Reference proteome</keyword>
<evidence type="ECO:0000259" key="9">
    <source>
        <dbReference type="PROSITE" id="PS50023"/>
    </source>
</evidence>
<dbReference type="EMBL" id="BTGU01000003">
    <property type="protein sequence ID" value="GMN32221.1"/>
    <property type="molecule type" value="Genomic_DNA"/>
</dbReference>
<dbReference type="FunFam" id="2.10.110.10:FF:000002">
    <property type="entry name" value="LIM domain and actin-binding 1"/>
    <property type="match status" value="1"/>
</dbReference>
<evidence type="ECO:0000313" key="10">
    <source>
        <dbReference type="EMBL" id="GMN32221.1"/>
    </source>
</evidence>
<dbReference type="GO" id="GO:0005856">
    <property type="term" value="C:cytoskeleton"/>
    <property type="evidence" value="ECO:0007669"/>
    <property type="project" value="UniProtKB-SubCell"/>
</dbReference>
<reference evidence="10" key="1">
    <citation type="submission" date="2023-07" db="EMBL/GenBank/DDBJ databases">
        <title>draft genome sequence of fig (Ficus carica).</title>
        <authorList>
            <person name="Takahashi T."/>
            <person name="Nishimura K."/>
        </authorList>
    </citation>
    <scope>NUCLEOTIDE SEQUENCE</scope>
</reference>
<gene>
    <name evidence="10" type="ORF">TIFTF001_003580</name>
</gene>
<dbReference type="CDD" id="cd09440">
    <property type="entry name" value="LIM1_SF3"/>
    <property type="match status" value="1"/>
</dbReference>
<dbReference type="Pfam" id="PF00412">
    <property type="entry name" value="LIM"/>
    <property type="match status" value="1"/>
</dbReference>
<evidence type="ECO:0000256" key="5">
    <source>
        <dbReference type="ARBA" id="ARBA00023038"/>
    </source>
</evidence>
<evidence type="ECO:0000256" key="2">
    <source>
        <dbReference type="ARBA" id="ARBA00011385"/>
    </source>
</evidence>
<dbReference type="Proteomes" id="UP001187192">
    <property type="component" value="Unassembled WGS sequence"/>
</dbReference>
<comment type="subcellular location">
    <subcellularLocation>
        <location evidence="1">Cytoplasm</location>
        <location evidence="1">Cytoskeleton</location>
    </subcellularLocation>
</comment>
<comment type="subunit">
    <text evidence="2">Interacts with F-actin.</text>
</comment>
<dbReference type="SMART" id="SM00132">
    <property type="entry name" value="LIM"/>
    <property type="match status" value="1"/>
</dbReference>
<dbReference type="GO" id="GO:0051015">
    <property type="term" value="F:actin filament binding"/>
    <property type="evidence" value="ECO:0007669"/>
    <property type="project" value="UniProtKB-ARBA"/>
</dbReference>
<accession>A0AA87ZU61</accession>
<dbReference type="GO" id="GO:0051017">
    <property type="term" value="P:actin filament bundle assembly"/>
    <property type="evidence" value="ECO:0007669"/>
    <property type="project" value="UniProtKB-ARBA"/>
</dbReference>
<keyword evidence="7" id="KW-0963">Cytoplasm</keyword>
<keyword evidence="7" id="KW-0206">Cytoskeleton</keyword>
<proteinExistence type="predicted"/>
<dbReference type="SUPFAM" id="SSF57716">
    <property type="entry name" value="Glucocorticoid receptor-like (DNA-binding domain)"/>
    <property type="match status" value="3"/>
</dbReference>
<name>A0AA87ZU61_FICCA</name>
<keyword evidence="3 8" id="KW-0479">Metal-binding</keyword>
<dbReference type="AlphaFoldDB" id="A0AA87ZU61"/>
<evidence type="ECO:0000256" key="1">
    <source>
        <dbReference type="ARBA" id="ARBA00004245"/>
    </source>
</evidence>
<evidence type="ECO:0000256" key="4">
    <source>
        <dbReference type="ARBA" id="ARBA00022833"/>
    </source>
</evidence>
<keyword evidence="5 8" id="KW-0440">LIM domain</keyword>
<keyword evidence="4 8" id="KW-0862">Zinc</keyword>
<evidence type="ECO:0000313" key="11">
    <source>
        <dbReference type="Proteomes" id="UP001187192"/>
    </source>
</evidence>
<evidence type="ECO:0000256" key="6">
    <source>
        <dbReference type="ARBA" id="ARBA00023203"/>
    </source>
</evidence>